<dbReference type="Pfam" id="PF06325">
    <property type="entry name" value="PrmA"/>
    <property type="match status" value="1"/>
</dbReference>
<accession>A0ABN6NBU1</accession>
<dbReference type="RefSeq" id="WP_248343227.1">
    <property type="nucleotide sequence ID" value="NZ_AP025592.1"/>
</dbReference>
<sequence>MPSPRSPAELQAFVRERTAPTPVPLCPELTLYTATEMTSLWHATAAELRGWDDSPFWAFPWAGGQALARHVLDHPALVRGRRVLDFASGSGLVGLAAARAGAARVVAADIDPFCAAVLPLNAGLNRLALEVRTDDLLGRPLAGFDVVLAGDVFYERALAERSFAWFGALAASGLRVLAGDPGRNYSPASGAAVLAEYDVPTSVAIEATAVRRTRVLEMEGAATS</sequence>
<evidence type="ECO:0000313" key="4">
    <source>
        <dbReference type="Proteomes" id="UP001162734"/>
    </source>
</evidence>
<dbReference type="PANTHER" id="PTHR43648:SF1">
    <property type="entry name" value="ELECTRON TRANSFER FLAVOPROTEIN BETA SUBUNIT LYSINE METHYLTRANSFERASE"/>
    <property type="match status" value="1"/>
</dbReference>
<dbReference type="InterPro" id="IPR029063">
    <property type="entry name" value="SAM-dependent_MTases_sf"/>
</dbReference>
<proteinExistence type="predicted"/>
<dbReference type="SUPFAM" id="SSF53335">
    <property type="entry name" value="S-adenosyl-L-methionine-dependent methyltransferases"/>
    <property type="match status" value="1"/>
</dbReference>
<dbReference type="PANTHER" id="PTHR43648">
    <property type="entry name" value="ELECTRON TRANSFER FLAVOPROTEIN BETA SUBUNIT LYSINE METHYLTRANSFERASE"/>
    <property type="match status" value="1"/>
</dbReference>
<gene>
    <name evidence="3" type="ORF">AMPC_38270</name>
</gene>
<organism evidence="3 4">
    <name type="scientific">Anaeromyxobacter paludicola</name>
    <dbReference type="NCBI Taxonomy" id="2918171"/>
    <lineage>
        <taxon>Bacteria</taxon>
        <taxon>Pseudomonadati</taxon>
        <taxon>Myxococcota</taxon>
        <taxon>Myxococcia</taxon>
        <taxon>Myxococcales</taxon>
        <taxon>Cystobacterineae</taxon>
        <taxon>Anaeromyxobacteraceae</taxon>
        <taxon>Anaeromyxobacter</taxon>
    </lineage>
</organism>
<dbReference type="Gene3D" id="3.40.50.150">
    <property type="entry name" value="Vaccinia Virus protein VP39"/>
    <property type="match status" value="1"/>
</dbReference>
<protein>
    <submittedName>
        <fullName evidence="3">Nicotinamide N-methylase</fullName>
    </submittedName>
</protein>
<evidence type="ECO:0000313" key="3">
    <source>
        <dbReference type="EMBL" id="BDG10714.1"/>
    </source>
</evidence>
<dbReference type="EMBL" id="AP025592">
    <property type="protein sequence ID" value="BDG10714.1"/>
    <property type="molecule type" value="Genomic_DNA"/>
</dbReference>
<evidence type="ECO:0000256" key="1">
    <source>
        <dbReference type="ARBA" id="ARBA00022603"/>
    </source>
</evidence>
<dbReference type="InterPro" id="IPR050078">
    <property type="entry name" value="Ribosomal_L11_MeTrfase_PrmA"/>
</dbReference>
<keyword evidence="1" id="KW-0489">Methyltransferase</keyword>
<keyword evidence="4" id="KW-1185">Reference proteome</keyword>
<evidence type="ECO:0000256" key="2">
    <source>
        <dbReference type="ARBA" id="ARBA00022679"/>
    </source>
</evidence>
<keyword evidence="2" id="KW-0808">Transferase</keyword>
<dbReference type="Proteomes" id="UP001162734">
    <property type="component" value="Chromosome"/>
</dbReference>
<name>A0ABN6NBU1_9BACT</name>
<reference evidence="4" key="1">
    <citation type="journal article" date="2022" name="Int. J. Syst. Evol. Microbiol.">
        <title>Anaeromyxobacter oryzae sp. nov., Anaeromyxobacter diazotrophicus sp. nov. and Anaeromyxobacter paludicola sp. nov., isolated from paddy soils.</title>
        <authorList>
            <person name="Itoh H."/>
            <person name="Xu Z."/>
            <person name="Mise K."/>
            <person name="Masuda Y."/>
            <person name="Ushijima N."/>
            <person name="Hayakawa C."/>
            <person name="Shiratori Y."/>
            <person name="Senoo K."/>
        </authorList>
    </citation>
    <scope>NUCLEOTIDE SEQUENCE [LARGE SCALE GENOMIC DNA]</scope>
    <source>
        <strain evidence="4">Red630</strain>
    </source>
</reference>